<proteinExistence type="predicted"/>
<reference evidence="2 3" key="1">
    <citation type="submission" date="2016-10" db="EMBL/GenBank/DDBJ databases">
        <authorList>
            <person name="de Groot N.N."/>
        </authorList>
    </citation>
    <scope>NUCLEOTIDE SEQUENCE [LARGE SCALE GENOMIC DNA]</scope>
    <source>
        <strain evidence="2 3">DSM 16199</strain>
    </source>
</reference>
<sequence length="246" mass="27210">MNGYQNHSFEELPEYRQIHGQLKVKNPYHGLQPIVFKDSNYEERASHAPFTQSISVAAKLVLGGDSLEYTLSGELRKKLVDGMQVALEPILLIDQGQLINVINTVQNTILNWTLELEKKGVLGEDLSFTMEEKNKASAVTQNIYAQNIGHLGDLSGSGRSRVNQTSIGDQRIDQRKLEHFLSEASNAVSLLPNEVAPGAKKLLREISETKSEKDIKSKLDSLKEILENATGSVAAHGIIQLMSSLF</sequence>
<keyword evidence="3" id="KW-1185">Reference proteome</keyword>
<dbReference type="Proteomes" id="UP000199550">
    <property type="component" value="Unassembled WGS sequence"/>
</dbReference>
<evidence type="ECO:0000313" key="3">
    <source>
        <dbReference type="Proteomes" id="UP000199550"/>
    </source>
</evidence>
<feature type="domain" description="AbiTii" evidence="1">
    <location>
        <begin position="1"/>
        <end position="140"/>
    </location>
</feature>
<dbReference type="Pfam" id="PF18864">
    <property type="entry name" value="AbiTii"/>
    <property type="match status" value="1"/>
</dbReference>
<gene>
    <name evidence="2" type="ORF">SAMN04488004_107115</name>
</gene>
<evidence type="ECO:0000313" key="2">
    <source>
        <dbReference type="EMBL" id="SFL07911.1"/>
    </source>
</evidence>
<name>A0A1I4EUT8_9RHOB</name>
<dbReference type="InterPro" id="IPR041304">
    <property type="entry name" value="AbiTii"/>
</dbReference>
<protein>
    <recommendedName>
        <fullName evidence="1">AbiTii domain-containing protein</fullName>
    </recommendedName>
</protein>
<organism evidence="2 3">
    <name type="scientific">Loktanella salsilacus</name>
    <dbReference type="NCBI Taxonomy" id="195913"/>
    <lineage>
        <taxon>Bacteria</taxon>
        <taxon>Pseudomonadati</taxon>
        <taxon>Pseudomonadota</taxon>
        <taxon>Alphaproteobacteria</taxon>
        <taxon>Rhodobacterales</taxon>
        <taxon>Roseobacteraceae</taxon>
        <taxon>Loktanella</taxon>
    </lineage>
</organism>
<accession>A0A1I4EUT8</accession>
<evidence type="ECO:0000259" key="1">
    <source>
        <dbReference type="Pfam" id="PF18864"/>
    </source>
</evidence>
<dbReference type="EMBL" id="FOTF01000007">
    <property type="protein sequence ID" value="SFL07911.1"/>
    <property type="molecule type" value="Genomic_DNA"/>
</dbReference>
<dbReference type="AlphaFoldDB" id="A0A1I4EUT8"/>